<feature type="transmembrane region" description="Helical" evidence="10">
    <location>
        <begin position="270"/>
        <end position="291"/>
    </location>
</feature>
<accession>A0A3S3PSF3</accession>
<dbReference type="PROSITE" id="PS50192">
    <property type="entry name" value="T_SNARE"/>
    <property type="match status" value="1"/>
</dbReference>
<evidence type="ECO:0000256" key="8">
    <source>
        <dbReference type="SAM" id="Coils"/>
    </source>
</evidence>
<dbReference type="Proteomes" id="UP000285301">
    <property type="component" value="Unassembled WGS sequence"/>
</dbReference>
<evidence type="ECO:0000256" key="10">
    <source>
        <dbReference type="SAM" id="Phobius"/>
    </source>
</evidence>
<keyword evidence="8" id="KW-0175">Coiled coil</keyword>
<dbReference type="PROSITE" id="PS00914">
    <property type="entry name" value="SYNTAXIN"/>
    <property type="match status" value="1"/>
</dbReference>
<keyword evidence="13" id="KW-1185">Reference proteome</keyword>
<dbReference type="GO" id="GO:0006887">
    <property type="term" value="P:exocytosis"/>
    <property type="evidence" value="ECO:0007669"/>
    <property type="project" value="TreeGrafter"/>
</dbReference>
<dbReference type="PANTHER" id="PTHR19957">
    <property type="entry name" value="SYNTAXIN"/>
    <property type="match status" value="1"/>
</dbReference>
<evidence type="ECO:0000256" key="3">
    <source>
        <dbReference type="ARBA" id="ARBA00022692"/>
    </source>
</evidence>
<dbReference type="InterPro" id="IPR045242">
    <property type="entry name" value="Syntaxin"/>
</dbReference>
<dbReference type="OrthoDB" id="10255013at2759"/>
<dbReference type="CDD" id="cd00179">
    <property type="entry name" value="SynN"/>
    <property type="match status" value="1"/>
</dbReference>
<evidence type="ECO:0000259" key="11">
    <source>
        <dbReference type="PROSITE" id="PS50192"/>
    </source>
</evidence>
<evidence type="ECO:0000256" key="4">
    <source>
        <dbReference type="ARBA" id="ARBA00022775"/>
    </source>
</evidence>
<evidence type="ECO:0000313" key="12">
    <source>
        <dbReference type="EMBL" id="RWS15576.1"/>
    </source>
</evidence>
<dbReference type="InterPro" id="IPR006011">
    <property type="entry name" value="Syntaxin_N"/>
</dbReference>
<dbReference type="GO" id="GO:0005886">
    <property type="term" value="C:plasma membrane"/>
    <property type="evidence" value="ECO:0007669"/>
    <property type="project" value="TreeGrafter"/>
</dbReference>
<dbReference type="GO" id="GO:0005484">
    <property type="term" value="F:SNAP receptor activity"/>
    <property type="evidence" value="ECO:0007669"/>
    <property type="project" value="InterPro"/>
</dbReference>
<dbReference type="PANTHER" id="PTHR19957:SF307">
    <property type="entry name" value="PROTEIN SSO1-RELATED"/>
    <property type="match status" value="1"/>
</dbReference>
<sequence>MTKDRLNDLHSFRKRQQQSDVELRNGSSNEENGSLMNRFLNEAEECRELIENLNANIEEIRRKQLAILSMPKGQNMSQLEDSVYRIKRDAFKIKERLKTMGAKTDEFAEKNPSSAETRIRRTQLTMLWELFRDAMSNYNKVQNEYREKCKSYIKRQLEVMGHNASDDTIEDMIESGKESVFTQDLLQDTKEARVTLSDLEARRKDILLVEKSIKELSDMFLEIALLVDEQGETINRIETQVKQTVDSVDRGGDQLVQAETSKRRNRKWKLYCCIFFIILLIILIIVLAFTLR</sequence>
<dbReference type="AlphaFoldDB" id="A0A3S3PSF3"/>
<dbReference type="InterPro" id="IPR000727">
    <property type="entry name" value="T_SNARE_dom"/>
</dbReference>
<keyword evidence="6 10" id="KW-0472">Membrane</keyword>
<dbReference type="SMART" id="SM00503">
    <property type="entry name" value="SynN"/>
    <property type="match status" value="1"/>
</dbReference>
<dbReference type="SUPFAM" id="SSF47661">
    <property type="entry name" value="t-snare proteins"/>
    <property type="match status" value="1"/>
</dbReference>
<protein>
    <submittedName>
        <fullName evidence="12">Syntaxin-1A-like isoform X1</fullName>
    </submittedName>
</protein>
<organism evidence="12 13">
    <name type="scientific">Dinothrombium tinctorium</name>
    <dbReference type="NCBI Taxonomy" id="1965070"/>
    <lineage>
        <taxon>Eukaryota</taxon>
        <taxon>Metazoa</taxon>
        <taxon>Ecdysozoa</taxon>
        <taxon>Arthropoda</taxon>
        <taxon>Chelicerata</taxon>
        <taxon>Arachnida</taxon>
        <taxon>Acari</taxon>
        <taxon>Acariformes</taxon>
        <taxon>Trombidiformes</taxon>
        <taxon>Prostigmata</taxon>
        <taxon>Anystina</taxon>
        <taxon>Parasitengona</taxon>
        <taxon>Trombidioidea</taxon>
        <taxon>Trombidiidae</taxon>
        <taxon>Dinothrombium</taxon>
    </lineage>
</organism>
<name>A0A3S3PSF3_9ACAR</name>
<dbReference type="Gene3D" id="1.20.5.110">
    <property type="match status" value="1"/>
</dbReference>
<evidence type="ECO:0000256" key="6">
    <source>
        <dbReference type="ARBA" id="ARBA00023136"/>
    </source>
</evidence>
<dbReference type="SMART" id="SM00397">
    <property type="entry name" value="t_SNARE"/>
    <property type="match status" value="1"/>
</dbReference>
<dbReference type="GO" id="GO:0031201">
    <property type="term" value="C:SNARE complex"/>
    <property type="evidence" value="ECO:0007669"/>
    <property type="project" value="TreeGrafter"/>
</dbReference>
<evidence type="ECO:0000256" key="9">
    <source>
        <dbReference type="SAM" id="MobiDB-lite"/>
    </source>
</evidence>
<dbReference type="GO" id="GO:0000149">
    <property type="term" value="F:SNARE binding"/>
    <property type="evidence" value="ECO:0007669"/>
    <property type="project" value="TreeGrafter"/>
</dbReference>
<dbReference type="Pfam" id="PF05739">
    <property type="entry name" value="SNARE"/>
    <property type="match status" value="1"/>
</dbReference>
<feature type="domain" description="T-SNARE coiled-coil homology" evidence="11">
    <location>
        <begin position="196"/>
        <end position="258"/>
    </location>
</feature>
<dbReference type="GO" id="GO:0006836">
    <property type="term" value="P:neurotransmitter transport"/>
    <property type="evidence" value="ECO:0007669"/>
    <property type="project" value="UniProtKB-KW"/>
</dbReference>
<keyword evidence="3 10" id="KW-0812">Transmembrane</keyword>
<evidence type="ECO:0000256" key="7">
    <source>
        <dbReference type="RuleBase" id="RU003858"/>
    </source>
</evidence>
<evidence type="ECO:0000256" key="1">
    <source>
        <dbReference type="ARBA" id="ARBA00004211"/>
    </source>
</evidence>
<feature type="coiled-coil region" evidence="8">
    <location>
        <begin position="36"/>
        <end position="63"/>
    </location>
</feature>
<dbReference type="InterPro" id="IPR010989">
    <property type="entry name" value="SNARE"/>
</dbReference>
<evidence type="ECO:0000256" key="5">
    <source>
        <dbReference type="ARBA" id="ARBA00022989"/>
    </source>
</evidence>
<comment type="caution">
    <text evidence="12">The sequence shown here is derived from an EMBL/GenBank/DDBJ whole genome shotgun (WGS) entry which is preliminary data.</text>
</comment>
<keyword evidence="4" id="KW-0532">Neurotransmitter transport</keyword>
<dbReference type="GO" id="GO:0006886">
    <property type="term" value="P:intracellular protein transport"/>
    <property type="evidence" value="ECO:0007669"/>
    <property type="project" value="InterPro"/>
</dbReference>
<evidence type="ECO:0000256" key="2">
    <source>
        <dbReference type="ARBA" id="ARBA00009063"/>
    </source>
</evidence>
<feature type="compositionally biased region" description="Basic and acidic residues" evidence="9">
    <location>
        <begin position="1"/>
        <end position="11"/>
    </location>
</feature>
<dbReference type="GO" id="GO:0048278">
    <property type="term" value="P:vesicle docking"/>
    <property type="evidence" value="ECO:0007669"/>
    <property type="project" value="TreeGrafter"/>
</dbReference>
<keyword evidence="4" id="KW-0813">Transport</keyword>
<dbReference type="GO" id="GO:0006906">
    <property type="term" value="P:vesicle fusion"/>
    <property type="evidence" value="ECO:0007669"/>
    <property type="project" value="TreeGrafter"/>
</dbReference>
<gene>
    <name evidence="12" type="ORF">B4U79_14265</name>
</gene>
<keyword evidence="5 10" id="KW-1133">Transmembrane helix</keyword>
<reference evidence="12 13" key="1">
    <citation type="journal article" date="2018" name="Gigascience">
        <title>Genomes of trombidid mites reveal novel predicted allergens and laterally-transferred genes associated with secondary metabolism.</title>
        <authorList>
            <person name="Dong X."/>
            <person name="Chaisiri K."/>
            <person name="Xia D."/>
            <person name="Armstrong S.D."/>
            <person name="Fang Y."/>
            <person name="Donnelly M.J."/>
            <person name="Kadowaki T."/>
            <person name="McGarry J.W."/>
            <person name="Darby A.C."/>
            <person name="Makepeace B.L."/>
        </authorList>
    </citation>
    <scope>NUCLEOTIDE SEQUENCE [LARGE SCALE GENOMIC DNA]</scope>
    <source>
        <strain evidence="12">UoL-WK</strain>
    </source>
</reference>
<proteinExistence type="inferred from homology"/>
<dbReference type="STRING" id="1965070.A0A3S3PSF3"/>
<comment type="subcellular location">
    <subcellularLocation>
        <location evidence="1">Membrane</location>
        <topology evidence="1">Single-pass type IV membrane protein</topology>
    </subcellularLocation>
</comment>
<dbReference type="CDD" id="cd15848">
    <property type="entry name" value="SNARE_syntaxin1-like"/>
    <property type="match status" value="1"/>
</dbReference>
<dbReference type="InterPro" id="IPR006012">
    <property type="entry name" value="Syntaxin/epimorphin_CS"/>
</dbReference>
<dbReference type="EMBL" id="NCKU01000420">
    <property type="protein sequence ID" value="RWS15576.1"/>
    <property type="molecule type" value="Genomic_DNA"/>
</dbReference>
<dbReference type="Pfam" id="PF00804">
    <property type="entry name" value="Syntaxin"/>
    <property type="match status" value="1"/>
</dbReference>
<dbReference type="Gene3D" id="1.20.58.70">
    <property type="match status" value="1"/>
</dbReference>
<evidence type="ECO:0000313" key="13">
    <source>
        <dbReference type="Proteomes" id="UP000285301"/>
    </source>
</evidence>
<dbReference type="GO" id="GO:0012505">
    <property type="term" value="C:endomembrane system"/>
    <property type="evidence" value="ECO:0007669"/>
    <property type="project" value="TreeGrafter"/>
</dbReference>
<comment type="similarity">
    <text evidence="2 7">Belongs to the syntaxin family.</text>
</comment>
<feature type="region of interest" description="Disordered" evidence="9">
    <location>
        <begin position="1"/>
        <end position="33"/>
    </location>
</feature>